<protein>
    <submittedName>
        <fullName evidence="3">Uncharacterized protein</fullName>
    </submittedName>
</protein>
<evidence type="ECO:0000313" key="3">
    <source>
        <dbReference type="EMBL" id="KAH3884240.1"/>
    </source>
</evidence>
<reference evidence="3" key="1">
    <citation type="journal article" date="2019" name="bioRxiv">
        <title>The Genome of the Zebra Mussel, Dreissena polymorpha: A Resource for Invasive Species Research.</title>
        <authorList>
            <person name="McCartney M.A."/>
            <person name="Auch B."/>
            <person name="Kono T."/>
            <person name="Mallez S."/>
            <person name="Zhang Y."/>
            <person name="Obille A."/>
            <person name="Becker A."/>
            <person name="Abrahante J.E."/>
            <person name="Garbe J."/>
            <person name="Badalamenti J.P."/>
            <person name="Herman A."/>
            <person name="Mangelson H."/>
            <person name="Liachko I."/>
            <person name="Sullivan S."/>
            <person name="Sone E.D."/>
            <person name="Koren S."/>
            <person name="Silverstein K.A.T."/>
            <person name="Beckman K.B."/>
            <person name="Gohl D.M."/>
        </authorList>
    </citation>
    <scope>NUCLEOTIDE SEQUENCE</scope>
    <source>
        <strain evidence="3">Duluth1</strain>
        <tissue evidence="3">Whole animal</tissue>
    </source>
</reference>
<feature type="coiled-coil region" evidence="1">
    <location>
        <begin position="116"/>
        <end position="150"/>
    </location>
</feature>
<dbReference type="AlphaFoldDB" id="A0A9D4MVP8"/>
<evidence type="ECO:0000256" key="2">
    <source>
        <dbReference type="SAM" id="MobiDB-lite"/>
    </source>
</evidence>
<keyword evidence="1" id="KW-0175">Coiled coil</keyword>
<evidence type="ECO:0000313" key="4">
    <source>
        <dbReference type="Proteomes" id="UP000828390"/>
    </source>
</evidence>
<dbReference type="OrthoDB" id="6062651at2759"/>
<accession>A0A9D4MVP8</accession>
<feature type="compositionally biased region" description="Basic residues" evidence="2">
    <location>
        <begin position="34"/>
        <end position="44"/>
    </location>
</feature>
<dbReference type="EMBL" id="JAIWYP010000001">
    <property type="protein sequence ID" value="KAH3884240.1"/>
    <property type="molecule type" value="Genomic_DNA"/>
</dbReference>
<sequence>MEKDSKDVKAGDKRTRDNVSSVSDNSMCEQVSVRQKKKKQKNVNKVKSDDDDTDIEIATELKSINEKLKNVITKDSKELKDLVKEIVIQLKEELFSTFIQRLDKMEGELFDNDIENNKKTKQIDDLRGELQEQKEENERLKKALKNNEYANQLHINELEQYSRMNNIRIEGIEDSEREDYIETTEKVINTLNAHIPDLNLSKIDIDISHRIGPFQRQKKRPIIVKMVSRMRRHQIMQAAKLLRKKAQPVYVNDHLTKLNAEVFASVRRKQSDIVKSTWTREGAIFYRDVNEQTHKVNTEQYRFWLDLPWPN</sequence>
<organism evidence="3 4">
    <name type="scientific">Dreissena polymorpha</name>
    <name type="common">Zebra mussel</name>
    <name type="synonym">Mytilus polymorpha</name>
    <dbReference type="NCBI Taxonomy" id="45954"/>
    <lineage>
        <taxon>Eukaryota</taxon>
        <taxon>Metazoa</taxon>
        <taxon>Spiralia</taxon>
        <taxon>Lophotrochozoa</taxon>
        <taxon>Mollusca</taxon>
        <taxon>Bivalvia</taxon>
        <taxon>Autobranchia</taxon>
        <taxon>Heteroconchia</taxon>
        <taxon>Euheterodonta</taxon>
        <taxon>Imparidentia</taxon>
        <taxon>Neoheterodontei</taxon>
        <taxon>Myida</taxon>
        <taxon>Dreissenoidea</taxon>
        <taxon>Dreissenidae</taxon>
        <taxon>Dreissena</taxon>
    </lineage>
</organism>
<comment type="caution">
    <text evidence="3">The sequence shown here is derived from an EMBL/GenBank/DDBJ whole genome shotgun (WGS) entry which is preliminary data.</text>
</comment>
<reference evidence="3" key="2">
    <citation type="submission" date="2020-11" db="EMBL/GenBank/DDBJ databases">
        <authorList>
            <person name="McCartney M.A."/>
            <person name="Auch B."/>
            <person name="Kono T."/>
            <person name="Mallez S."/>
            <person name="Becker A."/>
            <person name="Gohl D.M."/>
            <person name="Silverstein K.A.T."/>
            <person name="Koren S."/>
            <person name="Bechman K.B."/>
            <person name="Herman A."/>
            <person name="Abrahante J.E."/>
            <person name="Garbe J."/>
        </authorList>
    </citation>
    <scope>NUCLEOTIDE SEQUENCE</scope>
    <source>
        <strain evidence="3">Duluth1</strain>
        <tissue evidence="3">Whole animal</tissue>
    </source>
</reference>
<feature type="compositionally biased region" description="Basic and acidic residues" evidence="2">
    <location>
        <begin position="1"/>
        <end position="17"/>
    </location>
</feature>
<dbReference type="Proteomes" id="UP000828390">
    <property type="component" value="Unassembled WGS sequence"/>
</dbReference>
<name>A0A9D4MVP8_DREPO</name>
<feature type="region of interest" description="Disordered" evidence="2">
    <location>
        <begin position="1"/>
        <end position="50"/>
    </location>
</feature>
<evidence type="ECO:0000256" key="1">
    <source>
        <dbReference type="SAM" id="Coils"/>
    </source>
</evidence>
<feature type="compositionally biased region" description="Polar residues" evidence="2">
    <location>
        <begin position="18"/>
        <end position="33"/>
    </location>
</feature>
<keyword evidence="4" id="KW-1185">Reference proteome</keyword>
<dbReference type="Gene3D" id="3.30.70.1820">
    <property type="entry name" value="L1 transposable element, RRM domain"/>
    <property type="match status" value="1"/>
</dbReference>
<proteinExistence type="predicted"/>
<gene>
    <name evidence="3" type="ORF">DPMN_008216</name>
</gene>